<keyword evidence="2" id="KW-1185">Reference proteome</keyword>
<dbReference type="EMBL" id="BSXG01000076">
    <property type="protein sequence ID" value="GME36640.1"/>
    <property type="molecule type" value="Genomic_DNA"/>
</dbReference>
<evidence type="ECO:0000313" key="1">
    <source>
        <dbReference type="EMBL" id="GME36640.1"/>
    </source>
</evidence>
<dbReference type="Proteomes" id="UP001165186">
    <property type="component" value="Unassembled WGS sequence"/>
</dbReference>
<evidence type="ECO:0000313" key="2">
    <source>
        <dbReference type="Proteomes" id="UP001165186"/>
    </source>
</evidence>
<gene>
    <name evidence="1" type="primary">g6460</name>
    <name evidence="1" type="ORF">NpPPO83_00006460</name>
</gene>
<name>A0ACB5SDZ0_9PEZI</name>
<sequence>MDLASKAKDALQAGEYDVAVAKYSEALAQTPSAVPYYIGRSTAFQRSSPPNLEAALKDAEIAVNLATKRAKRELIAEAQQRRAVTLFALGQYANAGYVFGLVKKFNDKDKTVGVWEIKIQNKLKGIAEDDEARKVTAVDVPDTEPDAAPTTKSEQKAPAQPAAPQQTPVDKVRHEWYTSSDNIVISLLAKDVPKDKVVVDIEERSVSFLGDIRACKANATQLSVSFPVANSTTYEFNLDPLFAPIVVDKSTFNVTPTKVEITLKKATPGLKWSKLESSDESLLATATSTLAAKPSASGPSYPTSSRSGPKDWDKLASELTQKKDGKTEAGEDEFDDDDDGGDPANAFFRKLYKNADPDTRRAMMKSYQESNGTALSTNWSEVSKAPVETSPPEGMEAKKWDS</sequence>
<proteinExistence type="predicted"/>
<comment type="caution">
    <text evidence="1">The sequence shown here is derived from an EMBL/GenBank/DDBJ whole genome shotgun (WGS) entry which is preliminary data.</text>
</comment>
<accession>A0ACB5SDZ0</accession>
<protein>
    <submittedName>
        <fullName evidence="1">Sgt1 and cs domain containing protein</fullName>
    </submittedName>
</protein>
<organism evidence="1 2">
    <name type="scientific">Neofusicoccum parvum</name>
    <dbReference type="NCBI Taxonomy" id="310453"/>
    <lineage>
        <taxon>Eukaryota</taxon>
        <taxon>Fungi</taxon>
        <taxon>Dikarya</taxon>
        <taxon>Ascomycota</taxon>
        <taxon>Pezizomycotina</taxon>
        <taxon>Dothideomycetes</taxon>
        <taxon>Dothideomycetes incertae sedis</taxon>
        <taxon>Botryosphaeriales</taxon>
        <taxon>Botryosphaeriaceae</taxon>
        <taxon>Neofusicoccum</taxon>
    </lineage>
</organism>
<reference evidence="1" key="1">
    <citation type="submission" date="2024-09" db="EMBL/GenBank/DDBJ databases">
        <title>Draft Genome Sequences of Neofusicoccum parvum.</title>
        <authorList>
            <person name="Ashida A."/>
            <person name="Camagna M."/>
            <person name="Tanaka A."/>
            <person name="Takemoto D."/>
        </authorList>
    </citation>
    <scope>NUCLEOTIDE SEQUENCE</scope>
    <source>
        <strain evidence="1">PPO83</strain>
    </source>
</reference>